<dbReference type="Proteomes" id="UP000318571">
    <property type="component" value="Chromosome 12"/>
</dbReference>
<evidence type="ECO:0000256" key="1">
    <source>
        <dbReference type="SAM" id="SignalP"/>
    </source>
</evidence>
<evidence type="ECO:0000313" key="2">
    <source>
        <dbReference type="EMBL" id="TRY80774.1"/>
    </source>
</evidence>
<organism evidence="2 3">
    <name type="scientific">Tigriopus californicus</name>
    <name type="common">Marine copepod</name>
    <dbReference type="NCBI Taxonomy" id="6832"/>
    <lineage>
        <taxon>Eukaryota</taxon>
        <taxon>Metazoa</taxon>
        <taxon>Ecdysozoa</taxon>
        <taxon>Arthropoda</taxon>
        <taxon>Crustacea</taxon>
        <taxon>Multicrustacea</taxon>
        <taxon>Hexanauplia</taxon>
        <taxon>Copepoda</taxon>
        <taxon>Harpacticoida</taxon>
        <taxon>Harpacticidae</taxon>
        <taxon>Tigriopus</taxon>
    </lineage>
</organism>
<dbReference type="AlphaFoldDB" id="A0A553PSX6"/>
<comment type="caution">
    <text evidence="2">The sequence shown here is derived from an EMBL/GenBank/DDBJ whole genome shotgun (WGS) entry which is preliminary data.</text>
</comment>
<feature type="chain" id="PRO_5022186549" evidence="1">
    <location>
        <begin position="32"/>
        <end position="170"/>
    </location>
</feature>
<accession>A0A553PSX6</accession>
<dbReference type="EMBL" id="VCGU01000001">
    <property type="protein sequence ID" value="TRY80774.1"/>
    <property type="molecule type" value="Genomic_DNA"/>
</dbReference>
<feature type="signal peptide" evidence="1">
    <location>
        <begin position="1"/>
        <end position="31"/>
    </location>
</feature>
<proteinExistence type="predicted"/>
<keyword evidence="3" id="KW-1185">Reference proteome</keyword>
<protein>
    <submittedName>
        <fullName evidence="2">Uncharacterized protein</fullName>
    </submittedName>
</protein>
<evidence type="ECO:0000313" key="3">
    <source>
        <dbReference type="Proteomes" id="UP000318571"/>
    </source>
</evidence>
<gene>
    <name evidence="2" type="ORF">TCAL_15467</name>
</gene>
<sequence>MRGCLRKWNKVHSFLAILVWIGLDGRSVVQAFPRTELLPHPLAMDDYGFVRGDIRPDYANSRLPYRVLASNLRRRPLEGVSEDELIDDIQELNRRFSQSKRAVSQPPPETLFYNPFTKQNKREKHLKELYEKIAKEFPFVAKQGLNHEGKVSSLNDLFAMTIFGQPQRSG</sequence>
<reference evidence="2 3" key="1">
    <citation type="journal article" date="2018" name="Nat. Ecol. Evol.">
        <title>Genomic signatures of mitonuclear coevolution across populations of Tigriopus californicus.</title>
        <authorList>
            <person name="Barreto F.S."/>
            <person name="Watson E.T."/>
            <person name="Lima T.G."/>
            <person name="Willett C.S."/>
            <person name="Edmands S."/>
            <person name="Li W."/>
            <person name="Burton R.S."/>
        </authorList>
    </citation>
    <scope>NUCLEOTIDE SEQUENCE [LARGE SCALE GENOMIC DNA]</scope>
    <source>
        <strain evidence="2 3">San Diego</strain>
    </source>
</reference>
<keyword evidence="1" id="KW-0732">Signal</keyword>
<name>A0A553PSX6_TIGCA</name>